<reference evidence="4 5" key="1">
    <citation type="submission" date="2023-08" db="EMBL/GenBank/DDBJ databases">
        <title>Black Yeasts Isolated from many extreme environments.</title>
        <authorList>
            <person name="Coleine C."/>
            <person name="Stajich J.E."/>
            <person name="Selbmann L."/>
        </authorList>
    </citation>
    <scope>NUCLEOTIDE SEQUENCE [LARGE SCALE GENOMIC DNA]</scope>
    <source>
        <strain evidence="4 5">CCFEE 6328</strain>
    </source>
</reference>
<comment type="subcellular location">
    <subcellularLocation>
        <location evidence="1">Secreted</location>
    </subcellularLocation>
</comment>
<evidence type="ECO:0000313" key="4">
    <source>
        <dbReference type="EMBL" id="KAK5057277.1"/>
    </source>
</evidence>
<keyword evidence="3" id="KW-0964">Secreted</keyword>
<dbReference type="Proteomes" id="UP001345691">
    <property type="component" value="Unassembled WGS sequence"/>
</dbReference>
<evidence type="ECO:0000256" key="2">
    <source>
        <dbReference type="ARBA" id="ARBA00009127"/>
    </source>
</evidence>
<evidence type="ECO:0000256" key="1">
    <source>
        <dbReference type="ARBA" id="ARBA00004613"/>
    </source>
</evidence>
<dbReference type="SUPFAM" id="SSF101898">
    <property type="entry name" value="NHL repeat"/>
    <property type="match status" value="1"/>
</dbReference>
<gene>
    <name evidence="4" type="ORF">LTR69_007316</name>
</gene>
<name>A0ABR0J646_9EURO</name>
<proteinExistence type="inferred from homology"/>
<evidence type="ECO:0000313" key="5">
    <source>
        <dbReference type="Proteomes" id="UP001345691"/>
    </source>
</evidence>
<comment type="similarity">
    <text evidence="2">Belongs to the major royal jelly protein family.</text>
</comment>
<organism evidence="4 5">
    <name type="scientific">Exophiala sideris</name>
    <dbReference type="NCBI Taxonomy" id="1016849"/>
    <lineage>
        <taxon>Eukaryota</taxon>
        <taxon>Fungi</taxon>
        <taxon>Dikarya</taxon>
        <taxon>Ascomycota</taxon>
        <taxon>Pezizomycotina</taxon>
        <taxon>Eurotiomycetes</taxon>
        <taxon>Chaetothyriomycetidae</taxon>
        <taxon>Chaetothyriales</taxon>
        <taxon>Herpotrichiellaceae</taxon>
        <taxon>Exophiala</taxon>
    </lineage>
</organism>
<dbReference type="Gene3D" id="2.120.10.30">
    <property type="entry name" value="TolB, C-terminal domain"/>
    <property type="match status" value="1"/>
</dbReference>
<evidence type="ECO:0000256" key="3">
    <source>
        <dbReference type="ARBA" id="ARBA00022525"/>
    </source>
</evidence>
<accession>A0ABR0J646</accession>
<keyword evidence="5" id="KW-1185">Reference proteome</keyword>
<sequence length="449" mass="48432">MARSDALPRLNLQNQTTTNNTAAAKSIRTMYWKLLLVSALAVHVVAQFPSTCPAIVSAGLNGTYGICPQDFTIIGGSVEPVHESTRAPTGFAVDPSLNIYLTYPRNQGATPNNVVIATSFTGEQPWPNAAYQNCTPTQNVSTCFINVQNVVLDSINQLWIVDSGIAPGNKSATPGGAKIMSFDLSGNLLATYLIPLSLYHDNLNINDVRINNTLGGGNGYAFLTDESADGSIVSINLDNGTVNRRLFNTTVVKSDPGYVGVYDGQPIYSWNGTNRVFSAIGSDGIALASGNVYWGVLSSRRFYYVSQEVVIDNSLSDEQVLAAVQNPGECGTEQAGFTADDNGRVYILASEHNAIFYVDTLQSQVNETIDGVPPGGPPLVPVPPERYVVKTLVRNALIQHADSAAIYDGWLYFCTNQLEFSPQFSYNNTDNRRGPFRSYKTWVGAGPAV</sequence>
<dbReference type="InterPro" id="IPR011042">
    <property type="entry name" value="6-blade_b-propeller_TolB-like"/>
</dbReference>
<comment type="caution">
    <text evidence="4">The sequence shown here is derived from an EMBL/GenBank/DDBJ whole genome shotgun (WGS) entry which is preliminary data.</text>
</comment>
<dbReference type="InterPro" id="IPR017996">
    <property type="entry name" value="MRJP/yellow-related"/>
</dbReference>
<protein>
    <recommendedName>
        <fullName evidence="6">Major royal jelly protein</fullName>
    </recommendedName>
</protein>
<dbReference type="PANTHER" id="PTHR10009">
    <property type="entry name" value="PROTEIN YELLOW-RELATED"/>
    <property type="match status" value="1"/>
</dbReference>
<dbReference type="Pfam" id="PF03022">
    <property type="entry name" value="MRJP"/>
    <property type="match status" value="1"/>
</dbReference>
<dbReference type="PANTHER" id="PTHR10009:SF17">
    <property type="entry name" value="MAJOR ROYAL JELLY PROTEIN"/>
    <property type="match status" value="1"/>
</dbReference>
<dbReference type="EMBL" id="JAVRRF010000016">
    <property type="protein sequence ID" value="KAK5057277.1"/>
    <property type="molecule type" value="Genomic_DNA"/>
</dbReference>
<evidence type="ECO:0008006" key="6">
    <source>
        <dbReference type="Google" id="ProtNLM"/>
    </source>
</evidence>